<evidence type="ECO:0000313" key="4">
    <source>
        <dbReference type="Proteomes" id="UP000050795"/>
    </source>
</evidence>
<protein>
    <recommendedName>
        <fullName evidence="3">CS domain-containing protein</fullName>
    </recommendedName>
</protein>
<evidence type="ECO:0000256" key="2">
    <source>
        <dbReference type="SAM" id="Coils"/>
    </source>
</evidence>
<dbReference type="InterPro" id="IPR011990">
    <property type="entry name" value="TPR-like_helical_dom_sf"/>
</dbReference>
<dbReference type="Gene3D" id="1.25.40.10">
    <property type="entry name" value="Tetratricopeptide repeat domain"/>
    <property type="match status" value="1"/>
</dbReference>
<dbReference type="Pfam" id="PF13414">
    <property type="entry name" value="TPR_11"/>
    <property type="match status" value="1"/>
</dbReference>
<dbReference type="SUPFAM" id="SSF49764">
    <property type="entry name" value="HSP20-like chaperones"/>
    <property type="match status" value="1"/>
</dbReference>
<feature type="repeat" description="TPR" evidence="1">
    <location>
        <begin position="277"/>
        <end position="310"/>
    </location>
</feature>
<dbReference type="GO" id="GO:0036159">
    <property type="term" value="P:inner dynein arm assembly"/>
    <property type="evidence" value="ECO:0007669"/>
    <property type="project" value="TreeGrafter"/>
</dbReference>
<dbReference type="AlphaFoldDB" id="A0AA85K271"/>
<dbReference type="InterPro" id="IPR007052">
    <property type="entry name" value="CS_dom"/>
</dbReference>
<dbReference type="PROSITE" id="PS51203">
    <property type="entry name" value="CS"/>
    <property type="match status" value="1"/>
</dbReference>
<feature type="domain" description="CS" evidence="3">
    <location>
        <begin position="3"/>
        <end position="87"/>
    </location>
</feature>
<keyword evidence="2" id="KW-0175">Coiled coil</keyword>
<dbReference type="PANTHER" id="PTHR46492:SF1">
    <property type="entry name" value="DYNEIN AXONEMAL ASSEMBLY FACTOR 4"/>
    <property type="match status" value="1"/>
</dbReference>
<reference evidence="4" key="1">
    <citation type="submission" date="2022-06" db="EMBL/GenBank/DDBJ databases">
        <authorList>
            <person name="Berger JAMES D."/>
            <person name="Berger JAMES D."/>
        </authorList>
    </citation>
    <scope>NUCLEOTIDE SEQUENCE [LARGE SCALE GENOMIC DNA]</scope>
</reference>
<dbReference type="PANTHER" id="PTHR46492">
    <property type="entry name" value="DYNEIN ASSEMBLY FACTOR 4, AXONEMAL"/>
    <property type="match status" value="1"/>
</dbReference>
<dbReference type="Proteomes" id="UP000050795">
    <property type="component" value="Unassembled WGS sequence"/>
</dbReference>
<reference evidence="5" key="2">
    <citation type="submission" date="2023-11" db="UniProtKB">
        <authorList>
            <consortium name="WormBaseParasite"/>
        </authorList>
    </citation>
    <scope>IDENTIFICATION</scope>
</reference>
<organism evidence="4 5">
    <name type="scientific">Trichobilharzia regenti</name>
    <name type="common">Nasal bird schistosome</name>
    <dbReference type="NCBI Taxonomy" id="157069"/>
    <lineage>
        <taxon>Eukaryota</taxon>
        <taxon>Metazoa</taxon>
        <taxon>Spiralia</taxon>
        <taxon>Lophotrochozoa</taxon>
        <taxon>Platyhelminthes</taxon>
        <taxon>Trematoda</taxon>
        <taxon>Digenea</taxon>
        <taxon>Strigeidida</taxon>
        <taxon>Schistosomatoidea</taxon>
        <taxon>Schistosomatidae</taxon>
        <taxon>Trichobilharzia</taxon>
    </lineage>
</organism>
<dbReference type="Gene3D" id="2.60.40.790">
    <property type="match status" value="1"/>
</dbReference>
<dbReference type="WBParaSite" id="TREG1_57870.2">
    <property type="protein sequence ID" value="TREG1_57870.2"/>
    <property type="gene ID" value="TREG1_57870"/>
</dbReference>
<name>A0AA85K271_TRIRE</name>
<dbReference type="InterPro" id="IPR052004">
    <property type="entry name" value="Dynein_assembly_factor_4"/>
</dbReference>
<dbReference type="InterPro" id="IPR008978">
    <property type="entry name" value="HSP20-like_chaperone"/>
</dbReference>
<accession>A0AA85K271</accession>
<dbReference type="InterPro" id="IPR019734">
    <property type="entry name" value="TPR_rpt"/>
</dbReference>
<evidence type="ECO:0000259" key="3">
    <source>
        <dbReference type="PROSITE" id="PS51203"/>
    </source>
</evidence>
<sequence>MLIPITDFRWCETLCDLELIVPLRTTNVSNADTFVTSKYIKIVIKPYIFECVLYKPIKVEESTLKLVDGTAQFNLRKTNAELWNQLISDDMKDKKRLTQIKQDAVVEYQERERNRIKANKEMNKKGEKYALEQIMKLEDLTRQQIKIEKEEAGKQALEDFMNAHKESEEEKIELQNKIKEARRFVKEHMTKNIPKEDKMKAVNNIPNKSIFTEKSIDLPVRTSSTIEVQFTPRVFPTPERESNKQAEEEWLNKQAEYRRKLLDRVVPDDLSKNELDPIWLRKKGDSLFQAGDYEAAVVAYTEAISQNPKLHSAYSNRAACHLQLRNYFKALEDSSVALDLCVPSVMQNLKSRVRAHIRRGAAFCNLQMYKEGLVEYKAAHKLQPEDESIKADIEKLEEYLNK</sequence>
<dbReference type="SMART" id="SM00028">
    <property type="entry name" value="TPR"/>
    <property type="match status" value="3"/>
</dbReference>
<evidence type="ECO:0000313" key="5">
    <source>
        <dbReference type="WBParaSite" id="TREG1_57870.2"/>
    </source>
</evidence>
<feature type="coiled-coil region" evidence="2">
    <location>
        <begin position="157"/>
        <end position="184"/>
    </location>
</feature>
<proteinExistence type="predicted"/>
<dbReference type="PROSITE" id="PS50005">
    <property type="entry name" value="TPR"/>
    <property type="match status" value="1"/>
</dbReference>
<dbReference type="SUPFAM" id="SSF48452">
    <property type="entry name" value="TPR-like"/>
    <property type="match status" value="1"/>
</dbReference>
<keyword evidence="1" id="KW-0802">TPR repeat</keyword>
<keyword evidence="4" id="KW-1185">Reference proteome</keyword>
<evidence type="ECO:0000256" key="1">
    <source>
        <dbReference type="PROSITE-ProRule" id="PRU00339"/>
    </source>
</evidence>
<dbReference type="GO" id="GO:0036158">
    <property type="term" value="P:outer dynein arm assembly"/>
    <property type="evidence" value="ECO:0007669"/>
    <property type="project" value="TreeGrafter"/>
</dbReference>
<dbReference type="GO" id="GO:0003341">
    <property type="term" value="P:cilium movement"/>
    <property type="evidence" value="ECO:0007669"/>
    <property type="project" value="TreeGrafter"/>
</dbReference>